<reference evidence="1 2" key="1">
    <citation type="submission" date="2020-05" db="EMBL/GenBank/DDBJ databases">
        <authorList>
            <person name="Casaregola S."/>
            <person name="Devillers H."/>
            <person name="Grondin C."/>
        </authorList>
    </citation>
    <scope>NUCLEOTIDE SEQUENCE [LARGE SCALE GENOMIC DNA]</scope>
    <source>
        <strain evidence="1 2">CLIB 1767</strain>
    </source>
</reference>
<gene>
    <name evidence="1" type="ORF">KABA2_02S02420</name>
</gene>
<accession>A0A8H2VCI2</accession>
<proteinExistence type="predicted"/>
<organism evidence="1 2">
    <name type="scientific">Maudiozyma barnettii</name>
    <dbReference type="NCBI Taxonomy" id="61262"/>
    <lineage>
        <taxon>Eukaryota</taxon>
        <taxon>Fungi</taxon>
        <taxon>Dikarya</taxon>
        <taxon>Ascomycota</taxon>
        <taxon>Saccharomycotina</taxon>
        <taxon>Saccharomycetes</taxon>
        <taxon>Saccharomycetales</taxon>
        <taxon>Saccharomycetaceae</taxon>
        <taxon>Maudiozyma</taxon>
    </lineage>
</organism>
<dbReference type="RefSeq" id="XP_041404740.1">
    <property type="nucleotide sequence ID" value="XM_041548806.1"/>
</dbReference>
<dbReference type="OrthoDB" id="4058291at2759"/>
<protein>
    <submittedName>
        <fullName evidence="1">Similar to Saccharomyces cerevisiae YOR255W OSW1 Protein involved in sporulation</fullName>
    </submittedName>
</protein>
<name>A0A8H2VCI2_9SACH</name>
<keyword evidence="2" id="KW-1185">Reference proteome</keyword>
<comment type="caution">
    <text evidence="1">The sequence shown here is derived from an EMBL/GenBank/DDBJ whole genome shotgun (WGS) entry which is preliminary data.</text>
</comment>
<dbReference type="AlphaFoldDB" id="A0A8H2VCI2"/>
<sequence>MRAPPPPRVSKSNFWILAASYIKNIFNYHRLRKRWNLHRLKKKTKQSPYNISRDISPISGIRIEDMMNIPTHLLPSSSKSKPLLIATFPRGCSHSPHLKLLEKNNFTTRTITGRKYKTEYLNNSRIKCTSNKVKILSKHDPSLKCVKTVRSIRGTTKKYADVRLIFHDKNVIKVSNITNTKNITPTVLEFDGTNVIELKNYENFRKTTLRNHVSGTEITNQP</sequence>
<evidence type="ECO:0000313" key="2">
    <source>
        <dbReference type="Proteomes" id="UP000644660"/>
    </source>
</evidence>
<dbReference type="EMBL" id="CAEFZW010000002">
    <property type="protein sequence ID" value="CAB4252702.1"/>
    <property type="molecule type" value="Genomic_DNA"/>
</dbReference>
<dbReference type="GeneID" id="64855836"/>
<dbReference type="Proteomes" id="UP000644660">
    <property type="component" value="Unassembled WGS sequence"/>
</dbReference>
<evidence type="ECO:0000313" key="1">
    <source>
        <dbReference type="EMBL" id="CAB4252702.1"/>
    </source>
</evidence>